<gene>
    <name evidence="3" type="ORF">EX30DRAFT_350612</name>
</gene>
<feature type="signal peptide" evidence="2">
    <location>
        <begin position="1"/>
        <end position="23"/>
    </location>
</feature>
<dbReference type="InParanoid" id="A0A4S2MNY5"/>
<sequence length="294" mass="32903">MKLIHIMGASLLPLFLLVSVVPATPPGMERKQARSLSGVLSSPQRGRERQQERGEKRGKEGGERGKREGKEGEGEFPVGQGSSPSPTAWDNEDTKSVDHEQNPAFSEQATKLKWPERRGISSRSTGDGDASSVALEKRADPQAASPNLRRAGGVHLAQLTEERPDRFQLPPPLSQPFPHYYLGISDGIREDFENVHDTDFYDGVEMARDVYPERLEGYEKYPTTVEALVRFYGVVVERMEGTCKDPPREAARRCEKVPEGEKEEWFAFPDFGGLVQRGDFDLEGYRGDLEVIKK</sequence>
<evidence type="ECO:0000313" key="3">
    <source>
        <dbReference type="EMBL" id="TGZ78886.1"/>
    </source>
</evidence>
<evidence type="ECO:0000313" key="4">
    <source>
        <dbReference type="Proteomes" id="UP000298138"/>
    </source>
</evidence>
<dbReference type="Proteomes" id="UP000298138">
    <property type="component" value="Unassembled WGS sequence"/>
</dbReference>
<keyword evidence="2" id="KW-0732">Signal</keyword>
<feature type="compositionally biased region" description="Polar residues" evidence="1">
    <location>
        <begin position="34"/>
        <end position="43"/>
    </location>
</feature>
<feature type="compositionally biased region" description="Basic and acidic residues" evidence="1">
    <location>
        <begin position="45"/>
        <end position="73"/>
    </location>
</feature>
<organism evidence="3 4">
    <name type="scientific">Ascodesmis nigricans</name>
    <dbReference type="NCBI Taxonomy" id="341454"/>
    <lineage>
        <taxon>Eukaryota</taxon>
        <taxon>Fungi</taxon>
        <taxon>Dikarya</taxon>
        <taxon>Ascomycota</taxon>
        <taxon>Pezizomycotina</taxon>
        <taxon>Pezizomycetes</taxon>
        <taxon>Pezizales</taxon>
        <taxon>Ascodesmidaceae</taxon>
        <taxon>Ascodesmis</taxon>
    </lineage>
</organism>
<keyword evidence="4" id="KW-1185">Reference proteome</keyword>
<dbReference type="EMBL" id="ML220136">
    <property type="protein sequence ID" value="TGZ78886.1"/>
    <property type="molecule type" value="Genomic_DNA"/>
</dbReference>
<name>A0A4S2MNY5_9PEZI</name>
<evidence type="ECO:0000256" key="1">
    <source>
        <dbReference type="SAM" id="MobiDB-lite"/>
    </source>
</evidence>
<accession>A0A4S2MNY5</accession>
<protein>
    <submittedName>
        <fullName evidence="3">Uncharacterized protein</fullName>
    </submittedName>
</protein>
<dbReference type="AlphaFoldDB" id="A0A4S2MNY5"/>
<feature type="chain" id="PRO_5020935616" evidence="2">
    <location>
        <begin position="24"/>
        <end position="294"/>
    </location>
</feature>
<proteinExistence type="predicted"/>
<evidence type="ECO:0000256" key="2">
    <source>
        <dbReference type="SAM" id="SignalP"/>
    </source>
</evidence>
<feature type="compositionally biased region" description="Basic and acidic residues" evidence="1">
    <location>
        <begin position="92"/>
        <end position="101"/>
    </location>
</feature>
<reference evidence="3 4" key="1">
    <citation type="submission" date="2019-04" db="EMBL/GenBank/DDBJ databases">
        <title>Comparative genomics and transcriptomics to analyze fruiting body development in filamentous ascomycetes.</title>
        <authorList>
            <consortium name="DOE Joint Genome Institute"/>
            <person name="Lutkenhaus R."/>
            <person name="Traeger S."/>
            <person name="Breuer J."/>
            <person name="Kuo A."/>
            <person name="Lipzen A."/>
            <person name="Pangilinan J."/>
            <person name="Dilworth D."/>
            <person name="Sandor L."/>
            <person name="Poggeler S."/>
            <person name="Barry K."/>
            <person name="Grigoriev I.V."/>
            <person name="Nowrousian M."/>
        </authorList>
    </citation>
    <scope>NUCLEOTIDE SEQUENCE [LARGE SCALE GENOMIC DNA]</scope>
    <source>
        <strain evidence="3 4">CBS 389.68</strain>
    </source>
</reference>
<feature type="region of interest" description="Disordered" evidence="1">
    <location>
        <begin position="26"/>
        <end position="151"/>
    </location>
</feature>